<comment type="caution">
    <text evidence="2">The sequence shown here is derived from an EMBL/GenBank/DDBJ whole genome shotgun (WGS) entry which is preliminary data.</text>
</comment>
<dbReference type="AlphaFoldDB" id="A0A7Z6QMK8"/>
<dbReference type="Proteomes" id="UP000255541">
    <property type="component" value="Unassembled WGS sequence"/>
</dbReference>
<evidence type="ECO:0000313" key="3">
    <source>
        <dbReference type="Proteomes" id="UP000255541"/>
    </source>
</evidence>
<organism evidence="2 3">
    <name type="scientific">Pseudomonas fluorescens</name>
    <dbReference type="NCBI Taxonomy" id="294"/>
    <lineage>
        <taxon>Bacteria</taxon>
        <taxon>Pseudomonadati</taxon>
        <taxon>Pseudomonadota</taxon>
        <taxon>Gammaproteobacteria</taxon>
        <taxon>Pseudomonadales</taxon>
        <taxon>Pseudomonadaceae</taxon>
        <taxon>Pseudomonas</taxon>
    </lineage>
</organism>
<feature type="compositionally biased region" description="Polar residues" evidence="1">
    <location>
        <begin position="1"/>
        <end position="44"/>
    </location>
</feature>
<feature type="region of interest" description="Disordered" evidence="1">
    <location>
        <begin position="1"/>
        <end position="59"/>
    </location>
</feature>
<dbReference type="RefSeq" id="WP_115488106.1">
    <property type="nucleotide sequence ID" value="NZ_QRBA01000014.1"/>
</dbReference>
<feature type="region of interest" description="Disordered" evidence="1">
    <location>
        <begin position="109"/>
        <end position="143"/>
    </location>
</feature>
<dbReference type="EMBL" id="QRBA01000014">
    <property type="protein sequence ID" value="RDS88686.1"/>
    <property type="molecule type" value="Genomic_DNA"/>
</dbReference>
<gene>
    <name evidence="2" type="ORF">DL347_23395</name>
</gene>
<feature type="compositionally biased region" description="Polar residues" evidence="1">
    <location>
        <begin position="115"/>
        <end position="125"/>
    </location>
</feature>
<evidence type="ECO:0000313" key="2">
    <source>
        <dbReference type="EMBL" id="RDS88686.1"/>
    </source>
</evidence>
<protein>
    <submittedName>
        <fullName evidence="2">Uncharacterized protein</fullName>
    </submittedName>
</protein>
<evidence type="ECO:0000256" key="1">
    <source>
        <dbReference type="SAM" id="MobiDB-lite"/>
    </source>
</evidence>
<accession>A0A7Z6QMK8</accession>
<proteinExistence type="predicted"/>
<reference evidence="2 3" key="1">
    <citation type="submission" date="2018-07" db="EMBL/GenBank/DDBJ databases">
        <title>Draft Genome Sequence of Pseudomonas fluorescens AHK-1 associated with canker disease of kiwifruit.</title>
        <authorList>
            <person name="Wu Z."/>
        </authorList>
    </citation>
    <scope>NUCLEOTIDE SEQUENCE [LARGE SCALE GENOMIC DNA]</scope>
    <source>
        <strain evidence="2 3">AHK-1</strain>
    </source>
</reference>
<sequence>MDVNNSSGSNQYNTGYAQANGPAGSQSSTGQQGHASISAPTGNTGRAPGDHRSVDAITNTPLFASAREALKDDKLTGIKSQTGDWDDMNASNDTRADRAANAERVFQYADAKGGTESTPNNNQIEGTLYTRPMTASASSDSSYDYVKGSEANTLYNFEQNGYKAFAQ</sequence>
<name>A0A7Z6QMK8_PSEFL</name>